<dbReference type="InterPro" id="IPR056761">
    <property type="entry name" value="Ufl1-like_C"/>
</dbReference>
<dbReference type="GO" id="GO:1990592">
    <property type="term" value="P:protein K69-linked ufmylation"/>
    <property type="evidence" value="ECO:0007669"/>
    <property type="project" value="TreeGrafter"/>
</dbReference>
<dbReference type="PANTHER" id="PTHR31057:SF0">
    <property type="entry name" value="E3 UFM1-PROTEIN LIGASE 1"/>
    <property type="match status" value="1"/>
</dbReference>
<feature type="domain" description="E3 UFM1-protein ligase 1-like N-terminal" evidence="8">
    <location>
        <begin position="7"/>
        <end position="281"/>
    </location>
</feature>
<dbReference type="GO" id="GO:0005789">
    <property type="term" value="C:endoplasmic reticulum membrane"/>
    <property type="evidence" value="ECO:0007669"/>
    <property type="project" value="TreeGrafter"/>
</dbReference>
<feature type="region of interest" description="Disordered" evidence="7">
    <location>
        <begin position="390"/>
        <end position="429"/>
    </location>
</feature>
<evidence type="ECO:0000313" key="11">
    <source>
        <dbReference type="Proteomes" id="UP000887569"/>
    </source>
</evidence>
<keyword evidence="4" id="KW-0808">Transferase</keyword>
<evidence type="ECO:0000256" key="3">
    <source>
        <dbReference type="ARBA" id="ARBA00014160"/>
    </source>
</evidence>
<dbReference type="Proteomes" id="UP000887569">
    <property type="component" value="Unplaced"/>
</dbReference>
<evidence type="ECO:0000256" key="5">
    <source>
        <dbReference type="ARBA" id="ARBA00022786"/>
    </source>
</evidence>
<dbReference type="InterPro" id="IPR056580">
    <property type="entry name" value="Ufl1_dom"/>
</dbReference>
<comment type="function">
    <text evidence="1">E3 UFM1-protein ligase that mediates ufmylation of target proteins.</text>
</comment>
<dbReference type="InterPro" id="IPR056579">
    <property type="entry name" value="Ufl1_N"/>
</dbReference>
<keyword evidence="11" id="KW-1185">Reference proteome</keyword>
<dbReference type="GO" id="GO:0032434">
    <property type="term" value="P:regulation of proteasomal ubiquitin-dependent protein catabolic process"/>
    <property type="evidence" value="ECO:0007669"/>
    <property type="project" value="TreeGrafter"/>
</dbReference>
<keyword evidence="5" id="KW-0833">Ubl conjugation pathway</keyword>
<feature type="domain" description="E3 UFM1-protein ligase-like C-terminal" evidence="10">
    <location>
        <begin position="623"/>
        <end position="709"/>
    </location>
</feature>
<dbReference type="Pfam" id="PF25870">
    <property type="entry name" value="WHD_UFL1_5th"/>
    <property type="match status" value="1"/>
</dbReference>
<evidence type="ECO:0000259" key="9">
    <source>
        <dbReference type="Pfam" id="PF23659"/>
    </source>
</evidence>
<comment type="similarity">
    <text evidence="2">Belongs to the UFL1 family.</text>
</comment>
<dbReference type="WBParaSite" id="PgR049_g066_t04">
    <property type="protein sequence ID" value="PgR049_g066_t04"/>
    <property type="gene ID" value="PgR049_g066"/>
</dbReference>
<dbReference type="Pfam" id="PF25041">
    <property type="entry name" value="UFL1_C"/>
    <property type="match status" value="1"/>
</dbReference>
<feature type="domain" description="E3 UFM1-protein ligase 1-like" evidence="9">
    <location>
        <begin position="498"/>
        <end position="614"/>
    </location>
</feature>
<evidence type="ECO:0000256" key="2">
    <source>
        <dbReference type="ARBA" id="ARBA00010789"/>
    </source>
</evidence>
<evidence type="ECO:0000313" key="13">
    <source>
        <dbReference type="WBParaSite" id="PgR049_g066_t04"/>
    </source>
</evidence>
<dbReference type="GO" id="GO:0061666">
    <property type="term" value="F:UFM1 ligase activity"/>
    <property type="evidence" value="ECO:0007669"/>
    <property type="project" value="InterPro"/>
</dbReference>
<evidence type="ECO:0000256" key="7">
    <source>
        <dbReference type="SAM" id="MobiDB-lite"/>
    </source>
</evidence>
<dbReference type="WBParaSite" id="PgR049_g066_t02">
    <property type="protein sequence ID" value="PgR049_g066_t02"/>
    <property type="gene ID" value="PgR049_g066"/>
</dbReference>
<evidence type="ECO:0000259" key="8">
    <source>
        <dbReference type="Pfam" id="PF09743"/>
    </source>
</evidence>
<evidence type="ECO:0000313" key="12">
    <source>
        <dbReference type="WBParaSite" id="PgR049_g066_t02"/>
    </source>
</evidence>
<name>A0A915BP50_PARUN</name>
<feature type="compositionally biased region" description="Basic residues" evidence="7">
    <location>
        <begin position="413"/>
        <end position="427"/>
    </location>
</feature>
<sequence length="750" mass="82665">MTTTWADIQRLAADLQRVQLAEGTKKLSERNCVEVVSMLMASKAIDVVFTSDGHAYLTKKHLLTEIKNECIGRGGRVSLSDLAHTLNVDYEHIENSVAVILKQSSSFVLCNAELIARDYVDSLCMELNERLSETGVLSASQLIKTWDLPSEIFYGLVLTEIGSKVEAMIDGDTIYTSPYLSAQRNLLRAILNALTKVTPMAKLSAHLNLSPSIFWSIYDDLAANSEVPGTVAGGRSSNLAHYVPNRHGMLVRSFVLKCFEQEKMIATSTLRKLSIVHANVYLKDVLPKSEFASLIFFPSAIISKELWDEIEALIKNEMEKMCYCDLSLHMPAAISSDQDVQKAISICVKSSKEWMSASGQPFVYNSQLLASALKALNGLISDRAEKEAEVWSRQHKNAKREEKPQEEDWTTGKGKKGRGGKGKGNKQTHKEEQLFASARFSAEELVSELERVTNLPKELLEEIVEQICANAEAVLRARIETLVRTVQTVSAQDQKRSHVQMQEKIRALYNNICIFEQATSSFDDVVATDLRAYLIRTLCTDVANIVLSYISGTENTNALTIKIRDETISSIENAGGREAVAALFAAVSGADLDAFHSAMSSVSSPAVCSLNLKMPDKKQRTELVQAYASELERQLRACDDAASGLLISLLLILAKRNAIAVHASGKFVSHIIAKVEKVANLSAEQMELLVSMQKLVIASMKNKTDVDLKTKLVEKLKSLKSFLLGVDYVEESSKGGKQDGEDGVIIELTS</sequence>
<dbReference type="Pfam" id="PF23659">
    <property type="entry name" value="UFL1"/>
    <property type="match status" value="1"/>
</dbReference>
<evidence type="ECO:0000256" key="1">
    <source>
        <dbReference type="ARBA" id="ARBA00003950"/>
    </source>
</evidence>
<dbReference type="InterPro" id="IPR018611">
    <property type="entry name" value="Ufl1"/>
</dbReference>
<proteinExistence type="inferred from homology"/>
<protein>
    <recommendedName>
        <fullName evidence="3">E3 UFM1-protein ligase 1 homolog</fullName>
    </recommendedName>
    <alternativeName>
        <fullName evidence="6">E3 UFM1-protein transferase 1 homolog</fullName>
    </alternativeName>
</protein>
<organism evidence="11 12">
    <name type="scientific">Parascaris univalens</name>
    <name type="common">Nematode worm</name>
    <dbReference type="NCBI Taxonomy" id="6257"/>
    <lineage>
        <taxon>Eukaryota</taxon>
        <taxon>Metazoa</taxon>
        <taxon>Ecdysozoa</taxon>
        <taxon>Nematoda</taxon>
        <taxon>Chromadorea</taxon>
        <taxon>Rhabditida</taxon>
        <taxon>Spirurina</taxon>
        <taxon>Ascaridomorpha</taxon>
        <taxon>Ascaridoidea</taxon>
        <taxon>Ascarididae</taxon>
        <taxon>Parascaris</taxon>
    </lineage>
</organism>
<evidence type="ECO:0000259" key="10">
    <source>
        <dbReference type="Pfam" id="PF25041"/>
    </source>
</evidence>
<dbReference type="PANTHER" id="PTHR31057">
    <property type="entry name" value="E3 UFM1-PROTEIN LIGASE 1"/>
    <property type="match status" value="1"/>
</dbReference>
<evidence type="ECO:0000256" key="6">
    <source>
        <dbReference type="ARBA" id="ARBA00030452"/>
    </source>
</evidence>
<accession>A0A915BP50</accession>
<evidence type="ECO:0000256" key="4">
    <source>
        <dbReference type="ARBA" id="ARBA00022679"/>
    </source>
</evidence>
<dbReference type="AlphaFoldDB" id="A0A915BP50"/>
<dbReference type="GO" id="GO:0034976">
    <property type="term" value="P:response to endoplasmic reticulum stress"/>
    <property type="evidence" value="ECO:0007669"/>
    <property type="project" value="TreeGrafter"/>
</dbReference>
<reference evidence="12 13" key="1">
    <citation type="submission" date="2022-11" db="UniProtKB">
        <authorList>
            <consortium name="WormBaseParasite"/>
        </authorList>
    </citation>
    <scope>IDENTIFICATION</scope>
</reference>
<dbReference type="Pfam" id="PF09743">
    <property type="entry name" value="E3_UFM1_ligase"/>
    <property type="match status" value="1"/>
</dbReference>